<gene>
    <name evidence="10" type="primary">tal</name>
    <name evidence="11" type="ORF">HG542_16340</name>
</gene>
<keyword evidence="12" id="KW-1185">Reference proteome</keyword>
<organism evidence="11 12">
    <name type="scientific">Streptomyces morookaense</name>
    <name type="common">Streptoverticillium morookaense</name>
    <dbReference type="NCBI Taxonomy" id="1970"/>
    <lineage>
        <taxon>Bacteria</taxon>
        <taxon>Bacillati</taxon>
        <taxon>Actinomycetota</taxon>
        <taxon>Actinomycetes</taxon>
        <taxon>Kitasatosporales</taxon>
        <taxon>Streptomycetaceae</taxon>
        <taxon>Streptomyces</taxon>
    </lineage>
</organism>
<dbReference type="AlphaFoldDB" id="A0A7Y7B568"/>
<dbReference type="EMBL" id="JABBXF010000033">
    <property type="protein sequence ID" value="NVK79228.1"/>
    <property type="molecule type" value="Genomic_DNA"/>
</dbReference>
<dbReference type="GO" id="GO:0006098">
    <property type="term" value="P:pentose-phosphate shunt"/>
    <property type="evidence" value="ECO:0007669"/>
    <property type="project" value="UniProtKB-UniRule"/>
</dbReference>
<reference evidence="11 12" key="1">
    <citation type="submission" date="2020-04" db="EMBL/GenBank/DDBJ databases">
        <title>Draft Genome Sequence of Streptomyces morookaense DSM 40503, an 8-azaguanine-producing strain.</title>
        <authorList>
            <person name="Qi J."/>
            <person name="Gao J.-M."/>
        </authorList>
    </citation>
    <scope>NUCLEOTIDE SEQUENCE [LARGE SCALE GENOMIC DNA]</scope>
    <source>
        <strain evidence="11 12">DSM 40503</strain>
    </source>
</reference>
<evidence type="ECO:0000313" key="12">
    <source>
        <dbReference type="Proteomes" id="UP000587462"/>
    </source>
</evidence>
<comment type="caution">
    <text evidence="11">The sequence shown here is derived from an EMBL/GenBank/DDBJ whole genome shotgun (WGS) entry which is preliminary data.</text>
</comment>
<proteinExistence type="inferred from homology"/>
<accession>A0A7Y7B568</accession>
<evidence type="ECO:0000256" key="10">
    <source>
        <dbReference type="HAMAP-Rule" id="MF_00493"/>
    </source>
</evidence>
<feature type="active site" description="Schiff-base intermediate with substrate" evidence="10">
    <location>
        <position position="146"/>
    </location>
</feature>
<dbReference type="EC" id="2.2.1.2" evidence="5 10"/>
<comment type="subcellular location">
    <subcellularLocation>
        <location evidence="2 10">Cytoplasm</location>
    </subcellularLocation>
</comment>
<keyword evidence="7 10" id="KW-0808">Transferase</keyword>
<name>A0A7Y7B568_STRMO</name>
<keyword evidence="6 10" id="KW-0963">Cytoplasm</keyword>
<dbReference type="GO" id="GO:0005975">
    <property type="term" value="P:carbohydrate metabolic process"/>
    <property type="evidence" value="ECO:0007669"/>
    <property type="project" value="InterPro"/>
</dbReference>
<sequence>MTERELTAVGGDLDRLAAEGVSPWLDGAGRRLLASGGLADLVRHRGVRGARLDAAVLAASPAGADDAYDEYAEQLRFLAHRDVRPDAALQALIACDARWACDDLLPVYEATRGREGHVSADAGPDPRPADAEALVRAVNRPNILVKIPATSPTALETVRACIGRRIGVHVTEIFSLRRYGEVADAYTTGLEHARAAGHSLSGIASVAELPVGRIGTEVDRLLARLGTPQARALRGEAGRAAAQMVYDAYEERLGGDRWASLAASGAVPQTVMWSGVRCVERYVAWGTAVALPLGPGNGICPLPLEGDTLSGREAAGRAVWGALGRLGVSYGAVCRTLEDRSREAARGTWRRVREAVGEPVLPVSETVTFGGQK</sequence>
<evidence type="ECO:0000256" key="7">
    <source>
        <dbReference type="ARBA" id="ARBA00022679"/>
    </source>
</evidence>
<dbReference type="InterPro" id="IPR013785">
    <property type="entry name" value="Aldolase_TIM"/>
</dbReference>
<dbReference type="PANTHER" id="PTHR10683">
    <property type="entry name" value="TRANSALDOLASE"/>
    <property type="match status" value="1"/>
</dbReference>
<keyword evidence="8 10" id="KW-0570">Pentose shunt</keyword>
<evidence type="ECO:0000256" key="3">
    <source>
        <dbReference type="ARBA" id="ARBA00004857"/>
    </source>
</evidence>
<comment type="similarity">
    <text evidence="4 10">Belongs to the transaldolase family. Type 2 subfamily.</text>
</comment>
<evidence type="ECO:0000313" key="11">
    <source>
        <dbReference type="EMBL" id="NVK79228.1"/>
    </source>
</evidence>
<evidence type="ECO:0000256" key="4">
    <source>
        <dbReference type="ARBA" id="ARBA00008426"/>
    </source>
</evidence>
<comment type="function">
    <text evidence="1 10">Transaldolase is important for the balance of metabolites in the pentose-phosphate pathway.</text>
</comment>
<dbReference type="Proteomes" id="UP000587462">
    <property type="component" value="Unassembled WGS sequence"/>
</dbReference>
<dbReference type="InterPro" id="IPR004732">
    <property type="entry name" value="Transaldolase_2"/>
</dbReference>
<evidence type="ECO:0000256" key="1">
    <source>
        <dbReference type="ARBA" id="ARBA00003518"/>
    </source>
</evidence>
<evidence type="ECO:0000256" key="8">
    <source>
        <dbReference type="ARBA" id="ARBA00023126"/>
    </source>
</evidence>
<evidence type="ECO:0000256" key="2">
    <source>
        <dbReference type="ARBA" id="ARBA00004496"/>
    </source>
</evidence>
<evidence type="ECO:0000256" key="6">
    <source>
        <dbReference type="ARBA" id="ARBA00022490"/>
    </source>
</evidence>
<evidence type="ECO:0000256" key="5">
    <source>
        <dbReference type="ARBA" id="ARBA00013151"/>
    </source>
</evidence>
<dbReference type="Pfam" id="PF00923">
    <property type="entry name" value="TAL_FSA"/>
    <property type="match status" value="1"/>
</dbReference>
<dbReference type="RefSeq" id="WP_171082048.1">
    <property type="nucleotide sequence ID" value="NZ_BNBU01000004.1"/>
</dbReference>
<dbReference type="GO" id="GO:0005737">
    <property type="term" value="C:cytoplasm"/>
    <property type="evidence" value="ECO:0007669"/>
    <property type="project" value="UniProtKB-SubCell"/>
</dbReference>
<dbReference type="Gene3D" id="3.20.20.70">
    <property type="entry name" value="Aldolase class I"/>
    <property type="match status" value="1"/>
</dbReference>
<dbReference type="PANTHER" id="PTHR10683:SF31">
    <property type="entry name" value="TRANSALDOLASE"/>
    <property type="match status" value="1"/>
</dbReference>
<protein>
    <recommendedName>
        <fullName evidence="5 10">Transaldolase</fullName>
        <ecNumber evidence="5 10">2.2.1.2</ecNumber>
    </recommendedName>
</protein>
<dbReference type="UniPathway" id="UPA00115">
    <property type="reaction ID" value="UER00414"/>
</dbReference>
<comment type="catalytic activity">
    <reaction evidence="10">
        <text>D-sedoheptulose 7-phosphate + D-glyceraldehyde 3-phosphate = D-erythrose 4-phosphate + beta-D-fructose 6-phosphate</text>
        <dbReference type="Rhea" id="RHEA:17053"/>
        <dbReference type="ChEBI" id="CHEBI:16897"/>
        <dbReference type="ChEBI" id="CHEBI:57483"/>
        <dbReference type="ChEBI" id="CHEBI:57634"/>
        <dbReference type="ChEBI" id="CHEBI:59776"/>
        <dbReference type="EC" id="2.2.1.2"/>
    </reaction>
</comment>
<dbReference type="GO" id="GO:0004801">
    <property type="term" value="F:transaldolase activity"/>
    <property type="evidence" value="ECO:0007669"/>
    <property type="project" value="UniProtKB-UniRule"/>
</dbReference>
<dbReference type="SUPFAM" id="SSF51569">
    <property type="entry name" value="Aldolase"/>
    <property type="match status" value="1"/>
</dbReference>
<keyword evidence="9 10" id="KW-0704">Schiff base</keyword>
<dbReference type="HAMAP" id="MF_00493">
    <property type="entry name" value="Transaldolase_2"/>
    <property type="match status" value="1"/>
</dbReference>
<comment type="pathway">
    <text evidence="3 10">Carbohydrate degradation; pentose phosphate pathway; D-glyceraldehyde 3-phosphate and beta-D-fructose 6-phosphate from D-ribose 5-phosphate and D-xylulose 5-phosphate (non-oxidative stage): step 2/3.</text>
</comment>
<dbReference type="InterPro" id="IPR001585">
    <property type="entry name" value="TAL/FSA"/>
</dbReference>
<evidence type="ECO:0000256" key="9">
    <source>
        <dbReference type="ARBA" id="ARBA00023270"/>
    </source>
</evidence>